<dbReference type="PANTHER" id="PTHR21043">
    <property type="entry name" value="IOJAP SUPERFAMILY ORTHOLOG"/>
    <property type="match status" value="1"/>
</dbReference>
<comment type="subunit">
    <text evidence="2">Interacts with ribosomal protein uL14 (rplN).</text>
</comment>
<comment type="subcellular location">
    <subcellularLocation>
        <location evidence="2">Cytoplasm</location>
    </subcellularLocation>
</comment>
<dbReference type="PANTHER" id="PTHR21043:SF0">
    <property type="entry name" value="MITOCHONDRIAL ASSEMBLY OF RIBOSOMAL LARGE SUBUNIT PROTEIN 1"/>
    <property type="match status" value="1"/>
</dbReference>
<protein>
    <recommendedName>
        <fullName evidence="2">Ribosomal silencing factor RsfS</fullName>
    </recommendedName>
</protein>
<dbReference type="Gene3D" id="3.30.460.10">
    <property type="entry name" value="Beta Polymerase, domain 2"/>
    <property type="match status" value="1"/>
</dbReference>
<dbReference type="InterPro" id="IPR043519">
    <property type="entry name" value="NT_sf"/>
</dbReference>
<evidence type="ECO:0000256" key="1">
    <source>
        <dbReference type="ARBA" id="ARBA00010574"/>
    </source>
</evidence>
<name>A0A0S2HXY1_9BACT</name>
<dbReference type="KEGG" id="blq:L21SP5_01293"/>
<dbReference type="GO" id="GO:0090071">
    <property type="term" value="P:negative regulation of ribosome biogenesis"/>
    <property type="evidence" value="ECO:0007669"/>
    <property type="project" value="UniProtKB-UniRule"/>
</dbReference>
<keyword evidence="4" id="KW-1185">Reference proteome</keyword>
<dbReference type="Pfam" id="PF02410">
    <property type="entry name" value="RsfS"/>
    <property type="match status" value="1"/>
</dbReference>
<evidence type="ECO:0000313" key="4">
    <source>
        <dbReference type="Proteomes" id="UP000064893"/>
    </source>
</evidence>
<dbReference type="GO" id="GO:0005737">
    <property type="term" value="C:cytoplasm"/>
    <property type="evidence" value="ECO:0007669"/>
    <property type="project" value="UniProtKB-SubCell"/>
</dbReference>
<dbReference type="GO" id="GO:0017148">
    <property type="term" value="P:negative regulation of translation"/>
    <property type="evidence" value="ECO:0007669"/>
    <property type="project" value="UniProtKB-UniRule"/>
</dbReference>
<dbReference type="GO" id="GO:0042256">
    <property type="term" value="P:cytosolic ribosome assembly"/>
    <property type="evidence" value="ECO:0007669"/>
    <property type="project" value="UniProtKB-UniRule"/>
</dbReference>
<reference evidence="3 4" key="1">
    <citation type="submission" date="2015-11" db="EMBL/GenBank/DDBJ databases">
        <title>Description and complete genome sequence of a novel strain predominating in hypersaline microbial mats and representing a new family of the Bacteriodetes phylum.</title>
        <authorList>
            <person name="Spring S."/>
            <person name="Bunk B."/>
            <person name="Sproer C."/>
            <person name="Klenk H.-P."/>
        </authorList>
    </citation>
    <scope>NUCLEOTIDE SEQUENCE [LARGE SCALE GENOMIC DNA]</scope>
    <source>
        <strain evidence="3 4">L21-Spi-D4</strain>
    </source>
</reference>
<dbReference type="GO" id="GO:0043023">
    <property type="term" value="F:ribosomal large subunit binding"/>
    <property type="evidence" value="ECO:0007669"/>
    <property type="project" value="TreeGrafter"/>
</dbReference>
<dbReference type="Proteomes" id="UP000064893">
    <property type="component" value="Chromosome"/>
</dbReference>
<dbReference type="SUPFAM" id="SSF81301">
    <property type="entry name" value="Nucleotidyltransferase"/>
    <property type="match status" value="1"/>
</dbReference>
<dbReference type="OrthoDB" id="9793681at2"/>
<evidence type="ECO:0000313" key="3">
    <source>
        <dbReference type="EMBL" id="ALO14947.1"/>
    </source>
</evidence>
<dbReference type="InterPro" id="IPR004394">
    <property type="entry name" value="Iojap/RsfS/C7orf30"/>
</dbReference>
<comment type="similarity">
    <text evidence="1 2">Belongs to the Iojap/RsfS family.</text>
</comment>
<dbReference type="HAMAP" id="MF_01477">
    <property type="entry name" value="Iojap_RsfS"/>
    <property type="match status" value="1"/>
</dbReference>
<gene>
    <name evidence="2 3" type="primary">rsfS</name>
    <name evidence="3" type="ORF">L21SP5_01293</name>
</gene>
<keyword evidence="2" id="KW-0678">Repressor</keyword>
<dbReference type="AlphaFoldDB" id="A0A0S2HXY1"/>
<dbReference type="NCBIfam" id="TIGR00090">
    <property type="entry name" value="rsfS_iojap_ybeB"/>
    <property type="match status" value="1"/>
</dbReference>
<evidence type="ECO:0000256" key="2">
    <source>
        <dbReference type="HAMAP-Rule" id="MF_01477"/>
    </source>
</evidence>
<proteinExistence type="inferred from homology"/>
<organism evidence="3 4">
    <name type="scientific">Salinivirga cyanobacteriivorans</name>
    <dbReference type="NCBI Taxonomy" id="1307839"/>
    <lineage>
        <taxon>Bacteria</taxon>
        <taxon>Pseudomonadati</taxon>
        <taxon>Bacteroidota</taxon>
        <taxon>Bacteroidia</taxon>
        <taxon>Bacteroidales</taxon>
        <taxon>Salinivirgaceae</taxon>
        <taxon>Salinivirga</taxon>
    </lineage>
</organism>
<dbReference type="EMBL" id="CP013118">
    <property type="protein sequence ID" value="ALO14947.1"/>
    <property type="molecule type" value="Genomic_DNA"/>
</dbReference>
<accession>A0A0S2HXY1</accession>
<sequence>MQGQNKPGDIINCIIEGIKEKKGEEIVKLDLKNLEQAVTDYFIICHANSNRQVDAIADHVEKNLRKQYQEHVLHKEGTSQAEWILLDYANIVVHVFKKDVRNTYKLEELWGDGELTRISDLKEQE</sequence>
<dbReference type="STRING" id="1307839.L21SP5_01293"/>
<comment type="function">
    <text evidence="2">Functions as a ribosomal silencing factor. Interacts with ribosomal protein uL14 (rplN), blocking formation of intersubunit bridge B8. Prevents association of the 30S and 50S ribosomal subunits and the formation of functional ribosomes, thus repressing translation.</text>
</comment>
<keyword evidence="2" id="KW-0810">Translation regulation</keyword>
<keyword evidence="2" id="KW-0963">Cytoplasm</keyword>